<dbReference type="RefSeq" id="WP_191321331.1">
    <property type="nucleotide sequence ID" value="NZ_BNCG01000065.1"/>
</dbReference>
<protein>
    <recommendedName>
        <fullName evidence="3">Killing trait domain-containing protein</fullName>
    </recommendedName>
</protein>
<keyword evidence="2" id="KW-1185">Reference proteome</keyword>
<dbReference type="EMBL" id="JBHRYC010000101">
    <property type="protein sequence ID" value="MFC3639817.1"/>
    <property type="molecule type" value="Genomic_DNA"/>
</dbReference>
<gene>
    <name evidence="1" type="ORF">ACFONL_20970</name>
</gene>
<accession>A0ABV7UMN5</accession>
<evidence type="ECO:0000313" key="2">
    <source>
        <dbReference type="Proteomes" id="UP001595704"/>
    </source>
</evidence>
<name>A0ABV7UMN5_9HYPH</name>
<sequence>MNGPVIMALPPQHEQAAAKRDGVHVPRALLSGAIAAASVHLESASEHIATGNAEALVASMRQVMSCAKVALGALPGAVDQIHQEGGRS</sequence>
<organism evidence="1 2">
    <name type="scientific">Camelimonas fluminis</name>
    <dbReference type="NCBI Taxonomy" id="1576911"/>
    <lineage>
        <taxon>Bacteria</taxon>
        <taxon>Pseudomonadati</taxon>
        <taxon>Pseudomonadota</taxon>
        <taxon>Alphaproteobacteria</taxon>
        <taxon>Hyphomicrobiales</taxon>
        <taxon>Chelatococcaceae</taxon>
        <taxon>Camelimonas</taxon>
    </lineage>
</organism>
<comment type="caution">
    <text evidence="1">The sequence shown here is derived from an EMBL/GenBank/DDBJ whole genome shotgun (WGS) entry which is preliminary data.</text>
</comment>
<proteinExistence type="predicted"/>
<evidence type="ECO:0008006" key="3">
    <source>
        <dbReference type="Google" id="ProtNLM"/>
    </source>
</evidence>
<evidence type="ECO:0000313" key="1">
    <source>
        <dbReference type="EMBL" id="MFC3639817.1"/>
    </source>
</evidence>
<reference evidence="2" key="1">
    <citation type="journal article" date="2019" name="Int. J. Syst. Evol. Microbiol.">
        <title>The Global Catalogue of Microorganisms (GCM) 10K type strain sequencing project: providing services to taxonomists for standard genome sequencing and annotation.</title>
        <authorList>
            <consortium name="The Broad Institute Genomics Platform"/>
            <consortium name="The Broad Institute Genome Sequencing Center for Infectious Disease"/>
            <person name="Wu L."/>
            <person name="Ma J."/>
        </authorList>
    </citation>
    <scope>NUCLEOTIDE SEQUENCE [LARGE SCALE GENOMIC DNA]</scope>
    <source>
        <strain evidence="2">KCTC 42282</strain>
    </source>
</reference>
<dbReference type="Proteomes" id="UP001595704">
    <property type="component" value="Unassembled WGS sequence"/>
</dbReference>